<evidence type="ECO:0000256" key="1">
    <source>
        <dbReference type="ARBA" id="ARBA00006139"/>
    </source>
</evidence>
<keyword evidence="7 9" id="KW-1133">Transmembrane helix</keyword>
<feature type="active site" evidence="9">
    <location>
        <position position="130"/>
    </location>
</feature>
<evidence type="ECO:0000256" key="5">
    <source>
        <dbReference type="ARBA" id="ARBA00022750"/>
    </source>
</evidence>
<comment type="caution">
    <text evidence="12">The sequence shown here is derived from an EMBL/GenBank/DDBJ whole genome shotgun (WGS) entry which is preliminary data.</text>
</comment>
<dbReference type="PANTHER" id="PTHR33695:SF1">
    <property type="entry name" value="LIPOPROTEIN SIGNAL PEPTIDASE"/>
    <property type="match status" value="1"/>
</dbReference>
<evidence type="ECO:0000256" key="9">
    <source>
        <dbReference type="HAMAP-Rule" id="MF_00161"/>
    </source>
</evidence>
<feature type="transmembrane region" description="Helical" evidence="9">
    <location>
        <begin position="84"/>
        <end position="102"/>
    </location>
</feature>
<dbReference type="GO" id="GO:0004190">
    <property type="term" value="F:aspartic-type endopeptidase activity"/>
    <property type="evidence" value="ECO:0007669"/>
    <property type="project" value="UniProtKB-UniRule"/>
</dbReference>
<comment type="catalytic activity">
    <reaction evidence="9 10">
        <text>Release of signal peptides from bacterial membrane prolipoproteins. Hydrolyzes -Xaa-Yaa-Zaa-|-(S,diacylglyceryl)Cys-, in which Xaa is hydrophobic (preferably Leu), and Yaa (Ala or Ser) and Zaa (Gly or Ala) have small, neutral side chains.</text>
        <dbReference type="EC" id="3.4.23.36"/>
    </reaction>
</comment>
<keyword evidence="8 9" id="KW-0472">Membrane</keyword>
<dbReference type="Proteomes" id="UP000318102">
    <property type="component" value="Unassembled WGS sequence"/>
</dbReference>
<dbReference type="GO" id="GO:0005886">
    <property type="term" value="C:plasma membrane"/>
    <property type="evidence" value="ECO:0007669"/>
    <property type="project" value="UniProtKB-SubCell"/>
</dbReference>
<comment type="function">
    <text evidence="9 10">This protein specifically catalyzes the removal of signal peptides from prolipoproteins.</text>
</comment>
<keyword evidence="5 9" id="KW-0064">Aspartyl protease</keyword>
<keyword evidence="3 9" id="KW-0645">Protease</keyword>
<dbReference type="HAMAP" id="MF_00161">
    <property type="entry name" value="LspA"/>
    <property type="match status" value="1"/>
</dbReference>
<comment type="similarity">
    <text evidence="1 9 11">Belongs to the peptidase A8 family.</text>
</comment>
<evidence type="ECO:0000256" key="7">
    <source>
        <dbReference type="ARBA" id="ARBA00022989"/>
    </source>
</evidence>
<keyword evidence="2 9" id="KW-1003">Cell membrane</keyword>
<dbReference type="Pfam" id="PF01252">
    <property type="entry name" value="Peptidase_A8"/>
    <property type="match status" value="1"/>
</dbReference>
<evidence type="ECO:0000256" key="6">
    <source>
        <dbReference type="ARBA" id="ARBA00022801"/>
    </source>
</evidence>
<evidence type="ECO:0000256" key="2">
    <source>
        <dbReference type="ARBA" id="ARBA00022475"/>
    </source>
</evidence>
<dbReference type="NCBIfam" id="TIGR00077">
    <property type="entry name" value="lspA"/>
    <property type="match status" value="1"/>
</dbReference>
<evidence type="ECO:0000256" key="11">
    <source>
        <dbReference type="RuleBase" id="RU004181"/>
    </source>
</evidence>
<proteinExistence type="inferred from homology"/>
<dbReference type="PROSITE" id="PS00855">
    <property type="entry name" value="SPASE_II"/>
    <property type="match status" value="1"/>
</dbReference>
<keyword evidence="6 9" id="KW-0378">Hydrolase</keyword>
<dbReference type="GO" id="GO:0006508">
    <property type="term" value="P:proteolysis"/>
    <property type="evidence" value="ECO:0007669"/>
    <property type="project" value="UniProtKB-KW"/>
</dbReference>
<name>A0A559J2X1_9BACL</name>
<keyword evidence="13" id="KW-1185">Reference proteome</keyword>
<dbReference type="AlphaFoldDB" id="A0A559J2X1"/>
<dbReference type="OrthoDB" id="9810259at2"/>
<evidence type="ECO:0000256" key="3">
    <source>
        <dbReference type="ARBA" id="ARBA00022670"/>
    </source>
</evidence>
<keyword evidence="12" id="KW-0449">Lipoprotein</keyword>
<protein>
    <recommendedName>
        <fullName evidence="9">Lipoprotein signal peptidase</fullName>
        <ecNumber evidence="9">3.4.23.36</ecNumber>
    </recommendedName>
    <alternativeName>
        <fullName evidence="9">Prolipoprotein signal peptidase</fullName>
    </alternativeName>
    <alternativeName>
        <fullName evidence="9">Signal peptidase II</fullName>
        <shortName evidence="9">SPase II</shortName>
    </alternativeName>
</protein>
<dbReference type="PRINTS" id="PR00781">
    <property type="entry name" value="LIPOSIGPTASE"/>
</dbReference>
<comment type="caution">
    <text evidence="9">Lacks conserved residue(s) required for the propagation of feature annotation.</text>
</comment>
<dbReference type="RefSeq" id="WP_144991345.1">
    <property type="nucleotide sequence ID" value="NZ_VNJK01000001.1"/>
</dbReference>
<comment type="subcellular location">
    <subcellularLocation>
        <location evidence="9">Cell membrane</location>
        <topology evidence="9">Multi-pass membrane protein</topology>
    </subcellularLocation>
</comment>
<evidence type="ECO:0000313" key="12">
    <source>
        <dbReference type="EMBL" id="TVX94235.1"/>
    </source>
</evidence>
<evidence type="ECO:0000256" key="10">
    <source>
        <dbReference type="RuleBase" id="RU000594"/>
    </source>
</evidence>
<feature type="transmembrane region" description="Helical" evidence="9">
    <location>
        <begin position="122"/>
        <end position="146"/>
    </location>
</feature>
<evidence type="ECO:0000256" key="8">
    <source>
        <dbReference type="ARBA" id="ARBA00023136"/>
    </source>
</evidence>
<dbReference type="PANTHER" id="PTHR33695">
    <property type="entry name" value="LIPOPROTEIN SIGNAL PEPTIDASE"/>
    <property type="match status" value="1"/>
</dbReference>
<evidence type="ECO:0000313" key="13">
    <source>
        <dbReference type="Proteomes" id="UP000318102"/>
    </source>
</evidence>
<feature type="transmembrane region" description="Helical" evidence="9">
    <location>
        <begin position="58"/>
        <end position="75"/>
    </location>
</feature>
<gene>
    <name evidence="9" type="primary">lspA</name>
    <name evidence="12" type="ORF">FPZ44_14955</name>
</gene>
<dbReference type="EMBL" id="VNJK01000001">
    <property type="protein sequence ID" value="TVX94235.1"/>
    <property type="molecule type" value="Genomic_DNA"/>
</dbReference>
<accession>A0A559J2X1</accession>
<evidence type="ECO:0000256" key="4">
    <source>
        <dbReference type="ARBA" id="ARBA00022692"/>
    </source>
</evidence>
<dbReference type="EC" id="3.4.23.36" evidence="9"/>
<sequence>MWYYILAIIVLALDQGTKWLVATRMELYEEIPIIDGFFSLLSHRNRGAAFSILEDQRWFLITVTIVVLIGIIWYLEKLKHEHSSILQLGLGLILGGAVGNFIDRVISGEVVDFFKFDFGSYTFPIFNIADIGICVGVGFVMLDAFLSVKHEKKLLEQQEGSEGSVEKG</sequence>
<keyword evidence="4 9" id="KW-0812">Transmembrane</keyword>
<comment type="pathway">
    <text evidence="9">Protein modification; lipoprotein biosynthesis (signal peptide cleavage).</text>
</comment>
<dbReference type="UniPathway" id="UPA00665"/>
<organism evidence="12 13">
    <name type="scientific">Paenibacillus agilis</name>
    <dbReference type="NCBI Taxonomy" id="3020863"/>
    <lineage>
        <taxon>Bacteria</taxon>
        <taxon>Bacillati</taxon>
        <taxon>Bacillota</taxon>
        <taxon>Bacilli</taxon>
        <taxon>Bacillales</taxon>
        <taxon>Paenibacillaceae</taxon>
        <taxon>Paenibacillus</taxon>
    </lineage>
</organism>
<reference evidence="12 13" key="1">
    <citation type="submission" date="2019-07" db="EMBL/GenBank/DDBJ databases">
        <authorList>
            <person name="Kim J."/>
        </authorList>
    </citation>
    <scope>NUCLEOTIDE SEQUENCE [LARGE SCALE GENOMIC DNA]</scope>
    <source>
        <strain evidence="12 13">N4</strain>
    </source>
</reference>
<feature type="active site" evidence="9">
    <location>
        <position position="112"/>
    </location>
</feature>
<dbReference type="InterPro" id="IPR001872">
    <property type="entry name" value="Peptidase_A8"/>
</dbReference>